<reference evidence="7" key="1">
    <citation type="journal article" date="2019" name="Int. J. Syst. Evol. Microbiol.">
        <title>The Global Catalogue of Microorganisms (GCM) 10K type strain sequencing project: providing services to taxonomists for standard genome sequencing and annotation.</title>
        <authorList>
            <consortium name="The Broad Institute Genomics Platform"/>
            <consortium name="The Broad Institute Genome Sequencing Center for Infectious Disease"/>
            <person name="Wu L."/>
            <person name="Ma J."/>
        </authorList>
    </citation>
    <scope>NUCLEOTIDE SEQUENCE [LARGE SCALE GENOMIC DNA]</scope>
    <source>
        <strain evidence="7">CGMCC 1.10698</strain>
    </source>
</reference>
<dbReference type="InterPro" id="IPR036291">
    <property type="entry name" value="NAD(P)-bd_dom_sf"/>
</dbReference>
<dbReference type="PANTHER" id="PTHR43708:SF5">
    <property type="entry name" value="CONSERVED EXPRESSED OXIDOREDUCTASE (EUROFUNG)-RELATED"/>
    <property type="match status" value="1"/>
</dbReference>
<proteinExistence type="inferred from homology"/>
<comment type="caution">
    <text evidence="6">The sequence shown here is derived from an EMBL/GenBank/DDBJ whole genome shotgun (WGS) entry which is preliminary data.</text>
</comment>
<dbReference type="Gene3D" id="3.30.360.10">
    <property type="entry name" value="Dihydrodipicolinate Reductase, domain 2"/>
    <property type="match status" value="1"/>
</dbReference>
<dbReference type="Proteomes" id="UP001595773">
    <property type="component" value="Unassembled WGS sequence"/>
</dbReference>
<dbReference type="InterPro" id="IPR000683">
    <property type="entry name" value="Gfo/Idh/MocA-like_OxRdtase_N"/>
</dbReference>
<name>A0ABV8QUX2_9MICC</name>
<dbReference type="InterPro" id="IPR051317">
    <property type="entry name" value="Gfo/Idh/MocA_oxidoreduct"/>
</dbReference>
<evidence type="ECO:0000256" key="3">
    <source>
        <dbReference type="ARBA" id="ARBA00023027"/>
    </source>
</evidence>
<comment type="similarity">
    <text evidence="1">Belongs to the Gfo/Idh/MocA family.</text>
</comment>
<organism evidence="6 7">
    <name type="scientific">Arthrobacter cryoconiti</name>
    <dbReference type="NCBI Taxonomy" id="748907"/>
    <lineage>
        <taxon>Bacteria</taxon>
        <taxon>Bacillati</taxon>
        <taxon>Actinomycetota</taxon>
        <taxon>Actinomycetes</taxon>
        <taxon>Micrococcales</taxon>
        <taxon>Micrococcaceae</taxon>
        <taxon>Arthrobacter</taxon>
    </lineage>
</organism>
<dbReference type="SUPFAM" id="SSF51735">
    <property type="entry name" value="NAD(P)-binding Rossmann-fold domains"/>
    <property type="match status" value="1"/>
</dbReference>
<evidence type="ECO:0000313" key="7">
    <source>
        <dbReference type="Proteomes" id="UP001595773"/>
    </source>
</evidence>
<evidence type="ECO:0000259" key="4">
    <source>
        <dbReference type="Pfam" id="PF01408"/>
    </source>
</evidence>
<keyword evidence="2" id="KW-0560">Oxidoreductase</keyword>
<dbReference type="EMBL" id="JBHSCQ010000002">
    <property type="protein sequence ID" value="MFC4264045.1"/>
    <property type="molecule type" value="Genomic_DNA"/>
</dbReference>
<dbReference type="Pfam" id="PF01408">
    <property type="entry name" value="GFO_IDH_MocA"/>
    <property type="match status" value="1"/>
</dbReference>
<feature type="domain" description="GFO/IDH/MocA-like oxidoreductase" evidence="5">
    <location>
        <begin position="140"/>
        <end position="261"/>
    </location>
</feature>
<dbReference type="PANTHER" id="PTHR43708">
    <property type="entry name" value="CONSERVED EXPRESSED OXIDOREDUCTASE (EUROFUNG)"/>
    <property type="match status" value="1"/>
</dbReference>
<evidence type="ECO:0000256" key="1">
    <source>
        <dbReference type="ARBA" id="ARBA00010928"/>
    </source>
</evidence>
<protein>
    <submittedName>
        <fullName evidence="6">Gfo/Idh/MocA family oxidoreductase</fullName>
    </submittedName>
</protein>
<dbReference type="InterPro" id="IPR055170">
    <property type="entry name" value="GFO_IDH_MocA-like_dom"/>
</dbReference>
<feature type="domain" description="Gfo/Idh/MocA-like oxidoreductase N-terminal" evidence="4">
    <location>
        <begin position="11"/>
        <end position="130"/>
    </location>
</feature>
<accession>A0ABV8QUX2</accession>
<dbReference type="Pfam" id="PF22725">
    <property type="entry name" value="GFO_IDH_MocA_C3"/>
    <property type="match status" value="1"/>
</dbReference>
<dbReference type="SUPFAM" id="SSF55347">
    <property type="entry name" value="Glyceraldehyde-3-phosphate dehydrogenase-like, C-terminal domain"/>
    <property type="match status" value="1"/>
</dbReference>
<keyword evidence="7" id="KW-1185">Reference proteome</keyword>
<dbReference type="RefSeq" id="WP_326832800.1">
    <property type="nucleotide sequence ID" value="NZ_BAABLL010000013.1"/>
</dbReference>
<sequence length="366" mass="39633">MTDTFSSTKAIRTAVMGFGVSGRVFHSPLIAADPAYSLDVIVTSNPERAAQAAALHPNARVVATAEELFADAGNLDLVIIGTPPATHFALASTAIELNLNVVIDKPFAANSDQAQELIVQAEKAGVLLTVFQNRRWDADFLTLQRLVKNGELGDVRTFESRFEWWRPEGFQNWRDEAKLSEGGGILHDLGAHLIDQAVRLFGPVAQYHGETGRINEPTTSDADQEAFVSLLHSSGVRSRLWMNGMAAQLGARFHVLGSAAGYTKWGLDIQEPLLDAGTFPTEDHYGVEPEENWGRLGVGPDTKQVPADKGSYPEFYRILASALRGAGPLPVDPADSLEVLRIIEKIHQTASSQSLTRATPALTIAT</sequence>
<evidence type="ECO:0000313" key="6">
    <source>
        <dbReference type="EMBL" id="MFC4264045.1"/>
    </source>
</evidence>
<keyword evidence="3" id="KW-0520">NAD</keyword>
<dbReference type="Gene3D" id="3.40.50.720">
    <property type="entry name" value="NAD(P)-binding Rossmann-like Domain"/>
    <property type="match status" value="1"/>
</dbReference>
<evidence type="ECO:0000256" key="2">
    <source>
        <dbReference type="ARBA" id="ARBA00023002"/>
    </source>
</evidence>
<gene>
    <name evidence="6" type="ORF">ACFOW9_00340</name>
</gene>
<evidence type="ECO:0000259" key="5">
    <source>
        <dbReference type="Pfam" id="PF22725"/>
    </source>
</evidence>